<evidence type="ECO:0000313" key="3">
    <source>
        <dbReference type="Proteomes" id="UP001367508"/>
    </source>
</evidence>
<gene>
    <name evidence="2" type="ORF">VNO77_10537</name>
</gene>
<evidence type="ECO:0000313" key="2">
    <source>
        <dbReference type="EMBL" id="KAK7351239.1"/>
    </source>
</evidence>
<dbReference type="GO" id="GO:0004525">
    <property type="term" value="F:ribonuclease III activity"/>
    <property type="evidence" value="ECO:0007669"/>
    <property type="project" value="TreeGrafter"/>
</dbReference>
<dbReference type="PANTHER" id="PTHR14950:SF46">
    <property type="entry name" value="ENDORIBONUCLEASE DICER HOMOLOG 3"/>
    <property type="match status" value="1"/>
</dbReference>
<evidence type="ECO:0000256" key="1">
    <source>
        <dbReference type="ARBA" id="ARBA00022801"/>
    </source>
</evidence>
<protein>
    <submittedName>
        <fullName evidence="2">Uncharacterized protein</fullName>
    </submittedName>
</protein>
<proteinExistence type="predicted"/>
<accession>A0AAN9MB14</accession>
<dbReference type="AlphaFoldDB" id="A0AAN9MB14"/>
<dbReference type="GO" id="GO:0005634">
    <property type="term" value="C:nucleus"/>
    <property type="evidence" value="ECO:0007669"/>
    <property type="project" value="TreeGrafter"/>
</dbReference>
<comment type="caution">
    <text evidence="2">The sequence shown here is derived from an EMBL/GenBank/DDBJ whole genome shotgun (WGS) entry which is preliminary data.</text>
</comment>
<organism evidence="2 3">
    <name type="scientific">Canavalia gladiata</name>
    <name type="common">Sword bean</name>
    <name type="synonym">Dolichos gladiatus</name>
    <dbReference type="NCBI Taxonomy" id="3824"/>
    <lineage>
        <taxon>Eukaryota</taxon>
        <taxon>Viridiplantae</taxon>
        <taxon>Streptophyta</taxon>
        <taxon>Embryophyta</taxon>
        <taxon>Tracheophyta</taxon>
        <taxon>Spermatophyta</taxon>
        <taxon>Magnoliopsida</taxon>
        <taxon>eudicotyledons</taxon>
        <taxon>Gunneridae</taxon>
        <taxon>Pentapetalae</taxon>
        <taxon>rosids</taxon>
        <taxon>fabids</taxon>
        <taxon>Fabales</taxon>
        <taxon>Fabaceae</taxon>
        <taxon>Papilionoideae</taxon>
        <taxon>50 kb inversion clade</taxon>
        <taxon>NPAAA clade</taxon>
        <taxon>indigoferoid/millettioid clade</taxon>
        <taxon>Phaseoleae</taxon>
        <taxon>Canavalia</taxon>
    </lineage>
</organism>
<reference evidence="2 3" key="1">
    <citation type="submission" date="2024-01" db="EMBL/GenBank/DDBJ databases">
        <title>The genomes of 5 underutilized Papilionoideae crops provide insights into root nodulation and disease resistanc.</title>
        <authorList>
            <person name="Jiang F."/>
        </authorList>
    </citation>
    <scope>NUCLEOTIDE SEQUENCE [LARGE SCALE GENOMIC DNA]</scope>
    <source>
        <strain evidence="2">LVBAO_FW01</strain>
        <tissue evidence="2">Leaves</tissue>
    </source>
</reference>
<sequence length="212" mass="23914">MLFEFTGPETSKIPAHVHIPAELLCLLDVKRDMLKSLYLLPFLMYRIESFMLSNQLREDINDQTSNFNIPSSQPSGLHLCAHLLEAVTHLSEQELGIGCCYETCVLLLSKLNLDKGWKLFYPLLSPIVTLDKLELPPFCELNVLCYSLGYFIKVKENSEKKGSVEHAELSVQLLNALLVQEGKRPNKKTAKGEAAFHLLKEPEGECFFSSLA</sequence>
<dbReference type="EMBL" id="JAYMYQ010000002">
    <property type="protein sequence ID" value="KAK7351239.1"/>
    <property type="molecule type" value="Genomic_DNA"/>
</dbReference>
<keyword evidence="3" id="KW-1185">Reference proteome</keyword>
<dbReference type="PANTHER" id="PTHR14950">
    <property type="entry name" value="DICER-RELATED"/>
    <property type="match status" value="1"/>
</dbReference>
<dbReference type="GO" id="GO:0005737">
    <property type="term" value="C:cytoplasm"/>
    <property type="evidence" value="ECO:0007669"/>
    <property type="project" value="TreeGrafter"/>
</dbReference>
<name>A0AAN9MB14_CANGL</name>
<keyword evidence="1" id="KW-0378">Hydrolase</keyword>
<dbReference type="GO" id="GO:0030422">
    <property type="term" value="P:siRNA processing"/>
    <property type="evidence" value="ECO:0007669"/>
    <property type="project" value="TreeGrafter"/>
</dbReference>
<dbReference type="Proteomes" id="UP001367508">
    <property type="component" value="Unassembled WGS sequence"/>
</dbReference>
<dbReference type="GO" id="GO:0003723">
    <property type="term" value="F:RNA binding"/>
    <property type="evidence" value="ECO:0007669"/>
    <property type="project" value="TreeGrafter"/>
</dbReference>